<feature type="signal peptide" evidence="2">
    <location>
        <begin position="1"/>
        <end position="18"/>
    </location>
</feature>
<dbReference type="InterPro" id="IPR003646">
    <property type="entry name" value="SH3-like_bac-type"/>
</dbReference>
<dbReference type="EMBL" id="JBBKZV010000003">
    <property type="protein sequence ID" value="MEJ8822101.1"/>
    <property type="molecule type" value="Genomic_DNA"/>
</dbReference>
<dbReference type="PROSITE" id="PS51781">
    <property type="entry name" value="SH3B"/>
    <property type="match status" value="1"/>
</dbReference>
<keyword evidence="5" id="KW-1185">Reference proteome</keyword>
<dbReference type="Gene3D" id="2.30.30.40">
    <property type="entry name" value="SH3 Domains"/>
    <property type="match status" value="1"/>
</dbReference>
<gene>
    <name evidence="4" type="ORF">WKW80_08620</name>
</gene>
<dbReference type="Pfam" id="PF08239">
    <property type="entry name" value="SH3_3"/>
    <property type="match status" value="1"/>
</dbReference>
<feature type="compositionally biased region" description="Basic and acidic residues" evidence="1">
    <location>
        <begin position="179"/>
        <end position="193"/>
    </location>
</feature>
<evidence type="ECO:0000313" key="5">
    <source>
        <dbReference type="Proteomes" id="UP001363010"/>
    </source>
</evidence>
<sequence length="244" mass="25737">MSNIFGMRWIGIGTLALALPLVAAAQQAYTRGSVNLRAGPSNQYPLITRLAPGLPVTVVGCTGGYGWCDVVLSDGLRGWAAATRLVYPYGGASVPLASYGATIGVPIVAFSIGSYWGNYYRDRPWYGEPRWWGGRPPPPPVPGWRPPPPPHAGWAPRPPGPGYAPGPGYGHPGYSGPRHGYDPRSGYDRRSGYDPRPGQVPHPGSAPNPGRPPVPGQPPQPGSPPGQVTIPMKPFAPGVPANQF</sequence>
<accession>A0ABU8VWB5</accession>
<keyword evidence="2" id="KW-0732">Signal</keyword>
<dbReference type="RefSeq" id="WP_340363143.1">
    <property type="nucleotide sequence ID" value="NZ_JBBKZV010000003.1"/>
</dbReference>
<proteinExistence type="predicted"/>
<evidence type="ECO:0000256" key="1">
    <source>
        <dbReference type="SAM" id="MobiDB-lite"/>
    </source>
</evidence>
<evidence type="ECO:0000256" key="2">
    <source>
        <dbReference type="SAM" id="SignalP"/>
    </source>
</evidence>
<dbReference type="Proteomes" id="UP001363010">
    <property type="component" value="Unassembled WGS sequence"/>
</dbReference>
<reference evidence="4 5" key="1">
    <citation type="submission" date="2024-03" db="EMBL/GenBank/DDBJ databases">
        <title>Novel species of the genus Variovorax.</title>
        <authorList>
            <person name="Liu Q."/>
            <person name="Xin Y.-H."/>
        </authorList>
    </citation>
    <scope>NUCLEOTIDE SEQUENCE [LARGE SCALE GENOMIC DNA]</scope>
    <source>
        <strain evidence="4 5">KACC 18501</strain>
    </source>
</reference>
<comment type="caution">
    <text evidence="4">The sequence shown here is derived from an EMBL/GenBank/DDBJ whole genome shotgun (WGS) entry which is preliminary data.</text>
</comment>
<dbReference type="SMART" id="SM00287">
    <property type="entry name" value="SH3b"/>
    <property type="match status" value="1"/>
</dbReference>
<organism evidence="4 5">
    <name type="scientific">Variovorax humicola</name>
    <dbReference type="NCBI Taxonomy" id="1769758"/>
    <lineage>
        <taxon>Bacteria</taxon>
        <taxon>Pseudomonadati</taxon>
        <taxon>Pseudomonadota</taxon>
        <taxon>Betaproteobacteria</taxon>
        <taxon>Burkholderiales</taxon>
        <taxon>Comamonadaceae</taxon>
        <taxon>Variovorax</taxon>
    </lineage>
</organism>
<feature type="compositionally biased region" description="Pro residues" evidence="1">
    <location>
        <begin position="198"/>
        <end position="224"/>
    </location>
</feature>
<evidence type="ECO:0000259" key="3">
    <source>
        <dbReference type="PROSITE" id="PS51781"/>
    </source>
</evidence>
<protein>
    <submittedName>
        <fullName evidence="4">SH3 domain-containing protein</fullName>
    </submittedName>
</protein>
<feature type="compositionally biased region" description="Pro residues" evidence="1">
    <location>
        <begin position="151"/>
        <end position="164"/>
    </location>
</feature>
<feature type="region of interest" description="Disordered" evidence="1">
    <location>
        <begin position="151"/>
        <end position="244"/>
    </location>
</feature>
<name>A0ABU8VWB5_9BURK</name>
<feature type="chain" id="PRO_5046985282" evidence="2">
    <location>
        <begin position="19"/>
        <end position="244"/>
    </location>
</feature>
<feature type="domain" description="SH3b" evidence="3">
    <location>
        <begin position="24"/>
        <end position="89"/>
    </location>
</feature>
<evidence type="ECO:0000313" key="4">
    <source>
        <dbReference type="EMBL" id="MEJ8822101.1"/>
    </source>
</evidence>